<sequence length="710" mass="78061">MSVALALTIAIFAVDTFTGLGIAVAVFYALVVMIAGRIMVRRQVIFVAATCVSLTIFSFLVQHGDVVGQPLFRAFASISAIAVATVLALENQSSELELRKRAELLDVSHDAIFTRDLEGTITYWNEGAAGLYGWASDEAVGQSSHRLLRTAFPLPREEITGLVLATGRWEGELVQTKRDGSRVHVASRWSLQRDERGAPAAILETNNDVTERRAAEERLLRAENELRTTIDTIPALVVSSWPDGKVDFVNGRWAEQGFSEEHLFGGSAEVVHPDDLRGILDLQRASFATGDPYEAEVRLRKADGTFRWHLVRAVTFRDETGKVLKRYATATDIEDRLRAEAALRQSEAYLAEAQRLSRTGSFGLKPGGGHIRWSDEMYRIFELEPGVEPTRDWIVSRTHPDDRALVTRLIEEISDDTNWDIEHRLAMPDGTVKYVKVVAHAVEDERGDKEFVGAVMDVTSTRHAEERLQRLQAELAHVTRVSTLGELTASIAHEVNQPLAAILTNGQVGLRWLDREEPDLDEVRAAVGDIVNGARRASDVIQRLRMLYRKSDPQMRPLDVNGVLDDTLALMRPILRSHDLSVREDLASSLPEVSGDPIQLQQVIVNLIVNGMDAIDGAGGSRREVVLRSRLDGAGEVVVEVEDSGSGIAPGEEERIFEAFFTTKPAGMGMGLSICRSIMEHHGGRLWVSGSGPDGTTMSIALPVGPPAGD</sequence>
<keyword evidence="3" id="KW-0597">Phosphoprotein</keyword>
<dbReference type="PANTHER" id="PTHR43304">
    <property type="entry name" value="PHYTOCHROME-LIKE PROTEIN CPH1"/>
    <property type="match status" value="1"/>
</dbReference>
<dbReference type="SUPFAM" id="SSF55785">
    <property type="entry name" value="PYP-like sensor domain (PAS domain)"/>
    <property type="match status" value="3"/>
</dbReference>
<dbReference type="AlphaFoldDB" id="A0AAW9RB49"/>
<evidence type="ECO:0000256" key="4">
    <source>
        <dbReference type="ARBA" id="ARBA00022679"/>
    </source>
</evidence>
<dbReference type="Pfam" id="PF00989">
    <property type="entry name" value="PAS"/>
    <property type="match status" value="1"/>
</dbReference>
<evidence type="ECO:0000259" key="9">
    <source>
        <dbReference type="PROSITE" id="PS50113"/>
    </source>
</evidence>
<keyword evidence="5" id="KW-0418">Kinase</keyword>
<dbReference type="InterPro" id="IPR000014">
    <property type="entry name" value="PAS"/>
</dbReference>
<dbReference type="EMBL" id="JAZHOF010000002">
    <property type="protein sequence ID" value="MEJ8570659.1"/>
    <property type="molecule type" value="Genomic_DNA"/>
</dbReference>
<dbReference type="SUPFAM" id="SSF55874">
    <property type="entry name" value="ATPase domain of HSP90 chaperone/DNA topoisomerase II/histidine kinase"/>
    <property type="match status" value="1"/>
</dbReference>
<dbReference type="InterPro" id="IPR000700">
    <property type="entry name" value="PAS-assoc_C"/>
</dbReference>
<evidence type="ECO:0000256" key="2">
    <source>
        <dbReference type="ARBA" id="ARBA00012438"/>
    </source>
</evidence>
<evidence type="ECO:0000256" key="6">
    <source>
        <dbReference type="SAM" id="Phobius"/>
    </source>
</evidence>
<dbReference type="InterPro" id="IPR052162">
    <property type="entry name" value="Sensor_kinase/Photoreceptor"/>
</dbReference>
<dbReference type="InterPro" id="IPR003594">
    <property type="entry name" value="HATPase_dom"/>
</dbReference>
<feature type="domain" description="PAS" evidence="8">
    <location>
        <begin position="97"/>
        <end position="143"/>
    </location>
</feature>
<feature type="domain" description="PAC" evidence="9">
    <location>
        <begin position="293"/>
        <end position="345"/>
    </location>
</feature>
<dbReference type="SMART" id="SM00387">
    <property type="entry name" value="HATPase_c"/>
    <property type="match status" value="1"/>
</dbReference>
<dbReference type="InterPro" id="IPR036890">
    <property type="entry name" value="HATPase_C_sf"/>
</dbReference>
<dbReference type="Proteomes" id="UP001378188">
    <property type="component" value="Unassembled WGS sequence"/>
</dbReference>
<dbReference type="SUPFAM" id="SSF47384">
    <property type="entry name" value="Homodimeric domain of signal transducing histidine kinase"/>
    <property type="match status" value="1"/>
</dbReference>
<name>A0AAW9RB49_9HYPH</name>
<dbReference type="EC" id="2.7.13.3" evidence="2"/>
<feature type="transmembrane region" description="Helical" evidence="6">
    <location>
        <begin position="6"/>
        <end position="32"/>
    </location>
</feature>
<dbReference type="InterPro" id="IPR013655">
    <property type="entry name" value="PAS_fold_3"/>
</dbReference>
<dbReference type="Gene3D" id="3.30.565.10">
    <property type="entry name" value="Histidine kinase-like ATPase, C-terminal domain"/>
    <property type="match status" value="1"/>
</dbReference>
<keyword evidence="6" id="KW-0812">Transmembrane</keyword>
<feature type="domain" description="Histidine kinase" evidence="7">
    <location>
        <begin position="490"/>
        <end position="706"/>
    </location>
</feature>
<comment type="catalytic activity">
    <reaction evidence="1">
        <text>ATP + protein L-histidine = ADP + protein N-phospho-L-histidine.</text>
        <dbReference type="EC" id="2.7.13.3"/>
    </reaction>
</comment>
<keyword evidence="11" id="KW-1185">Reference proteome</keyword>
<dbReference type="PROSITE" id="PS50113">
    <property type="entry name" value="PAC"/>
    <property type="match status" value="3"/>
</dbReference>
<dbReference type="PROSITE" id="PS50109">
    <property type="entry name" value="HIS_KIN"/>
    <property type="match status" value="1"/>
</dbReference>
<evidence type="ECO:0000259" key="7">
    <source>
        <dbReference type="PROSITE" id="PS50109"/>
    </source>
</evidence>
<dbReference type="Gene3D" id="1.10.287.130">
    <property type="match status" value="1"/>
</dbReference>
<evidence type="ECO:0000256" key="3">
    <source>
        <dbReference type="ARBA" id="ARBA00022553"/>
    </source>
</evidence>
<evidence type="ECO:0000259" key="8">
    <source>
        <dbReference type="PROSITE" id="PS50112"/>
    </source>
</evidence>
<dbReference type="InterPro" id="IPR036097">
    <property type="entry name" value="HisK_dim/P_sf"/>
</dbReference>
<dbReference type="PRINTS" id="PR00344">
    <property type="entry name" value="BCTRLSENSOR"/>
</dbReference>
<feature type="domain" description="PAC" evidence="9">
    <location>
        <begin position="167"/>
        <end position="221"/>
    </location>
</feature>
<feature type="transmembrane region" description="Helical" evidence="6">
    <location>
        <begin position="44"/>
        <end position="64"/>
    </location>
</feature>
<protein>
    <recommendedName>
        <fullName evidence="2">histidine kinase</fullName>
        <ecNumber evidence="2">2.7.13.3</ecNumber>
    </recommendedName>
</protein>
<dbReference type="InterPro" id="IPR005467">
    <property type="entry name" value="His_kinase_dom"/>
</dbReference>
<dbReference type="NCBIfam" id="TIGR00229">
    <property type="entry name" value="sensory_box"/>
    <property type="match status" value="2"/>
</dbReference>
<dbReference type="CDD" id="cd00130">
    <property type="entry name" value="PAS"/>
    <property type="match status" value="2"/>
</dbReference>
<dbReference type="Pfam" id="PF02518">
    <property type="entry name" value="HATPase_c"/>
    <property type="match status" value="1"/>
</dbReference>
<keyword evidence="6" id="KW-1133">Transmembrane helix</keyword>
<dbReference type="PROSITE" id="PS50112">
    <property type="entry name" value="PAS"/>
    <property type="match status" value="1"/>
</dbReference>
<accession>A0AAW9RB49</accession>
<dbReference type="InterPro" id="IPR035965">
    <property type="entry name" value="PAS-like_dom_sf"/>
</dbReference>
<dbReference type="Pfam" id="PF00512">
    <property type="entry name" value="HisKA"/>
    <property type="match status" value="1"/>
</dbReference>
<gene>
    <name evidence="10" type="ORF">V3328_04195</name>
</gene>
<keyword evidence="4" id="KW-0808">Transferase</keyword>
<dbReference type="InterPro" id="IPR001610">
    <property type="entry name" value="PAC"/>
</dbReference>
<dbReference type="SMART" id="SM00388">
    <property type="entry name" value="HisKA"/>
    <property type="match status" value="1"/>
</dbReference>
<dbReference type="InterPro" id="IPR003661">
    <property type="entry name" value="HisK_dim/P_dom"/>
</dbReference>
<dbReference type="GO" id="GO:0006355">
    <property type="term" value="P:regulation of DNA-templated transcription"/>
    <property type="evidence" value="ECO:0007669"/>
    <property type="project" value="InterPro"/>
</dbReference>
<feature type="domain" description="PAC" evidence="9">
    <location>
        <begin position="419"/>
        <end position="470"/>
    </location>
</feature>
<dbReference type="Pfam" id="PF08447">
    <property type="entry name" value="PAS_3"/>
    <property type="match status" value="2"/>
</dbReference>
<keyword evidence="6" id="KW-0472">Membrane</keyword>
<dbReference type="GO" id="GO:0000155">
    <property type="term" value="F:phosphorelay sensor kinase activity"/>
    <property type="evidence" value="ECO:0007669"/>
    <property type="project" value="InterPro"/>
</dbReference>
<proteinExistence type="predicted"/>
<dbReference type="Gene3D" id="2.10.70.100">
    <property type="match status" value="1"/>
</dbReference>
<dbReference type="SMART" id="SM00086">
    <property type="entry name" value="PAC"/>
    <property type="match status" value="3"/>
</dbReference>
<dbReference type="SMART" id="SM00091">
    <property type="entry name" value="PAS"/>
    <property type="match status" value="3"/>
</dbReference>
<dbReference type="PANTHER" id="PTHR43304:SF1">
    <property type="entry name" value="PAC DOMAIN-CONTAINING PROTEIN"/>
    <property type="match status" value="1"/>
</dbReference>
<evidence type="ECO:0000313" key="11">
    <source>
        <dbReference type="Proteomes" id="UP001378188"/>
    </source>
</evidence>
<reference evidence="10 11" key="1">
    <citation type="submission" date="2024-02" db="EMBL/GenBank/DDBJ databases">
        <title>Genome analysis and characterization of Microbaculum marinisediminis sp. nov., isolated from marine sediment.</title>
        <authorList>
            <person name="Du Z.-J."/>
            <person name="Ye Y.-Q."/>
            <person name="Zhang Z.-R."/>
            <person name="Yuan S.-M."/>
            <person name="Zhang X.-Y."/>
        </authorList>
    </citation>
    <scope>NUCLEOTIDE SEQUENCE [LARGE SCALE GENOMIC DNA]</scope>
    <source>
        <strain evidence="10 11">SDUM1044001</strain>
    </source>
</reference>
<evidence type="ECO:0000256" key="5">
    <source>
        <dbReference type="ARBA" id="ARBA00022777"/>
    </source>
</evidence>
<comment type="caution">
    <text evidence="10">The sequence shown here is derived from an EMBL/GenBank/DDBJ whole genome shotgun (WGS) entry which is preliminary data.</text>
</comment>
<dbReference type="InterPro" id="IPR004358">
    <property type="entry name" value="Sig_transdc_His_kin-like_C"/>
</dbReference>
<dbReference type="Gene3D" id="6.10.250.2580">
    <property type="match status" value="1"/>
</dbReference>
<dbReference type="RefSeq" id="WP_340328407.1">
    <property type="nucleotide sequence ID" value="NZ_JAZHOF010000002.1"/>
</dbReference>
<dbReference type="Gene3D" id="3.30.450.20">
    <property type="entry name" value="PAS domain"/>
    <property type="match status" value="3"/>
</dbReference>
<evidence type="ECO:0000313" key="10">
    <source>
        <dbReference type="EMBL" id="MEJ8570659.1"/>
    </source>
</evidence>
<evidence type="ECO:0000256" key="1">
    <source>
        <dbReference type="ARBA" id="ARBA00000085"/>
    </source>
</evidence>
<dbReference type="InterPro" id="IPR013767">
    <property type="entry name" value="PAS_fold"/>
</dbReference>
<dbReference type="CDD" id="cd00082">
    <property type="entry name" value="HisKA"/>
    <property type="match status" value="1"/>
</dbReference>
<organism evidence="10 11">
    <name type="scientific">Microbaculum marinum</name>
    <dbReference type="NCBI Taxonomy" id="1764581"/>
    <lineage>
        <taxon>Bacteria</taxon>
        <taxon>Pseudomonadati</taxon>
        <taxon>Pseudomonadota</taxon>
        <taxon>Alphaproteobacteria</taxon>
        <taxon>Hyphomicrobiales</taxon>
        <taxon>Tepidamorphaceae</taxon>
        <taxon>Microbaculum</taxon>
    </lineage>
</organism>